<evidence type="ECO:0000313" key="4">
    <source>
        <dbReference type="EMBL" id="SDC39548.1"/>
    </source>
</evidence>
<keyword evidence="3" id="KW-0472">Membrane</keyword>
<feature type="region of interest" description="Disordered" evidence="2">
    <location>
        <begin position="77"/>
        <end position="114"/>
    </location>
</feature>
<dbReference type="OrthoDB" id="4424518at2"/>
<dbReference type="RefSeq" id="WP_139185770.1">
    <property type="nucleotide sequence ID" value="NZ_FMYH01000002.1"/>
</dbReference>
<keyword evidence="3" id="KW-1133">Transmembrane helix</keyword>
<accession>A0A1G6L8R5</accession>
<proteinExistence type="predicted"/>
<keyword evidence="1" id="KW-0732">Signal</keyword>
<feature type="compositionally biased region" description="Low complexity" evidence="2">
    <location>
        <begin position="92"/>
        <end position="111"/>
    </location>
</feature>
<dbReference type="Proteomes" id="UP000199039">
    <property type="component" value="Unassembled WGS sequence"/>
</dbReference>
<reference evidence="4 5" key="1">
    <citation type="submission" date="2016-09" db="EMBL/GenBank/DDBJ databases">
        <authorList>
            <person name="Capua I."/>
            <person name="De Benedictis P."/>
            <person name="Joannis T."/>
            <person name="Lombin L.H."/>
            <person name="Cattoli G."/>
        </authorList>
    </citation>
    <scope>NUCLEOTIDE SEQUENCE [LARGE SCALE GENOMIC DNA]</scope>
    <source>
        <strain evidence="4 5">ISLP-3</strain>
    </source>
</reference>
<organism evidence="4 5">
    <name type="scientific">Sanguibacter gelidistatuariae</name>
    <dbReference type="NCBI Taxonomy" id="1814289"/>
    <lineage>
        <taxon>Bacteria</taxon>
        <taxon>Bacillati</taxon>
        <taxon>Actinomycetota</taxon>
        <taxon>Actinomycetes</taxon>
        <taxon>Micrococcales</taxon>
        <taxon>Sanguibacteraceae</taxon>
        <taxon>Sanguibacter</taxon>
    </lineage>
</organism>
<feature type="transmembrane region" description="Helical" evidence="3">
    <location>
        <begin position="41"/>
        <end position="62"/>
    </location>
</feature>
<name>A0A1G6L8R5_9MICO</name>
<dbReference type="EMBL" id="FMYH01000002">
    <property type="protein sequence ID" value="SDC39548.1"/>
    <property type="molecule type" value="Genomic_DNA"/>
</dbReference>
<feature type="compositionally biased region" description="Low complexity" evidence="2">
    <location>
        <begin position="22"/>
        <end position="31"/>
    </location>
</feature>
<dbReference type="AlphaFoldDB" id="A0A1G6L8R5"/>
<evidence type="ECO:0000313" key="5">
    <source>
        <dbReference type="Proteomes" id="UP000199039"/>
    </source>
</evidence>
<dbReference type="STRING" id="1814289.SAMN05216410_1792"/>
<dbReference type="Gene3D" id="2.60.40.1240">
    <property type="match status" value="1"/>
</dbReference>
<dbReference type="InterPro" id="IPR029050">
    <property type="entry name" value="Immunoprotect_excell_Ig-like"/>
</dbReference>
<evidence type="ECO:0000256" key="2">
    <source>
        <dbReference type="SAM" id="MobiDB-lite"/>
    </source>
</evidence>
<evidence type="ECO:0000256" key="3">
    <source>
        <dbReference type="SAM" id="Phobius"/>
    </source>
</evidence>
<protein>
    <submittedName>
        <fullName evidence="4">Uncharacterized protein</fullName>
    </submittedName>
</protein>
<feature type="region of interest" description="Disordered" evidence="2">
    <location>
        <begin position="1"/>
        <end position="39"/>
    </location>
</feature>
<keyword evidence="3" id="KW-0812">Transmembrane</keyword>
<sequence length="248" mass="24426">MTDPMHQPGPPALPAPFSQPFSAASPLAVPPAKKPKKSRPVLVGAISGAVGLVIGIGIGGAGGGEADSGKVTASASAAATTSGTEEVAEQDAAATVEPTPEPVATTPAPAEGTRANPFAIGEAVGNEDWSVVLSAPREAGAEVSAENQFNSPPAAGFEFYIVPVSATYTGAETGTAWLDLQVAFVGSDGVTYSDSCGVIPESLNDVGELYAGGVAAGNACVAVPAGADGLWTVSAGWSDPVFFTTTPA</sequence>
<evidence type="ECO:0000256" key="1">
    <source>
        <dbReference type="ARBA" id="ARBA00022729"/>
    </source>
</evidence>
<gene>
    <name evidence="4" type="ORF">SAMN05216410_1792</name>
</gene>
<keyword evidence="5" id="KW-1185">Reference proteome</keyword>